<dbReference type="Gene3D" id="1.10.1200.10">
    <property type="entry name" value="ACP-like"/>
    <property type="match status" value="1"/>
</dbReference>
<evidence type="ECO:0000259" key="1">
    <source>
        <dbReference type="Pfam" id="PF00550"/>
    </source>
</evidence>
<dbReference type="EMBL" id="WUTW01000009">
    <property type="protein sequence ID" value="MXQ67890.1"/>
    <property type="molecule type" value="Genomic_DNA"/>
</dbReference>
<dbReference type="InterPro" id="IPR036736">
    <property type="entry name" value="ACP-like_sf"/>
</dbReference>
<dbReference type="AlphaFoldDB" id="A0A6I4WG80"/>
<gene>
    <name evidence="2" type="ORF">GQ466_28130</name>
</gene>
<dbReference type="InterPro" id="IPR009081">
    <property type="entry name" value="PP-bd_ACP"/>
</dbReference>
<proteinExistence type="predicted"/>
<dbReference type="Pfam" id="PF00550">
    <property type="entry name" value="PP-binding"/>
    <property type="match status" value="1"/>
</dbReference>
<feature type="domain" description="Carrier" evidence="1">
    <location>
        <begin position="11"/>
        <end position="60"/>
    </location>
</feature>
<protein>
    <submittedName>
        <fullName evidence="2">Acyl carrier protein</fullName>
    </submittedName>
</protein>
<organism evidence="2 3">
    <name type="scientific">Actinomadura rayongensis</name>
    <dbReference type="NCBI Taxonomy" id="1429076"/>
    <lineage>
        <taxon>Bacteria</taxon>
        <taxon>Bacillati</taxon>
        <taxon>Actinomycetota</taxon>
        <taxon>Actinomycetes</taxon>
        <taxon>Streptosporangiales</taxon>
        <taxon>Thermomonosporaceae</taxon>
        <taxon>Actinomadura</taxon>
    </lineage>
</organism>
<comment type="caution">
    <text evidence="2">The sequence shown here is derived from an EMBL/GenBank/DDBJ whole genome shotgun (WGS) entry which is preliminary data.</text>
</comment>
<evidence type="ECO:0000313" key="3">
    <source>
        <dbReference type="Proteomes" id="UP000431901"/>
    </source>
</evidence>
<evidence type="ECO:0000313" key="2">
    <source>
        <dbReference type="EMBL" id="MXQ67890.1"/>
    </source>
</evidence>
<accession>A0A6I4WG80</accession>
<sequence>MAEPTFTMMDLMEILVAKVGLPRDAVTHDEGATLADVDLDSLALLQLTAEVADRYGVDIGDGRTDATFGELLGLVNEGLSEHAR</sequence>
<dbReference type="OrthoDB" id="3537906at2"/>
<reference evidence="2 3" key="1">
    <citation type="submission" date="2019-12" db="EMBL/GenBank/DDBJ databases">
        <title>Nocardia macrotermitis sp. nov. and Nocardia aurantia sp. nov., isolated from the gut of the fungus growing-termite Macrotermes natalensis.</title>
        <authorList>
            <person name="Christine B."/>
            <person name="Rene B."/>
        </authorList>
    </citation>
    <scope>NUCLEOTIDE SEQUENCE [LARGE SCALE GENOMIC DNA]</scope>
    <source>
        <strain evidence="2 3">DSM 102126</strain>
    </source>
</reference>
<name>A0A6I4WG80_9ACTN</name>
<keyword evidence="3" id="KW-1185">Reference proteome</keyword>
<dbReference type="SUPFAM" id="SSF47336">
    <property type="entry name" value="ACP-like"/>
    <property type="match status" value="1"/>
</dbReference>
<dbReference type="Proteomes" id="UP000431901">
    <property type="component" value="Unassembled WGS sequence"/>
</dbReference>
<dbReference type="RefSeq" id="WP_161106079.1">
    <property type="nucleotide sequence ID" value="NZ_JBHLYI010000015.1"/>
</dbReference>